<organism evidence="1">
    <name type="scientific">viral metagenome</name>
    <dbReference type="NCBI Taxonomy" id="1070528"/>
    <lineage>
        <taxon>unclassified sequences</taxon>
        <taxon>metagenomes</taxon>
        <taxon>organismal metagenomes</taxon>
    </lineage>
</organism>
<dbReference type="EMBL" id="MN740786">
    <property type="protein sequence ID" value="QHU11521.1"/>
    <property type="molecule type" value="Genomic_DNA"/>
</dbReference>
<sequence length="665" mass="70756">MPESNYLTTLASNTIYVGYSLPQSQCQIGRCIDTLNAQIGSAANPATLDQAYALTQKEYKNKTVVISFSAGVHGRVDQKYSWTPNVDFLGQGSSNTTILGHHSWINGNENDDNVLLLSLNTQITGLTFLGGNDPSFPTVYVQQGGRSEWIWQQNEVSVRSASGPLLDIRNDSDSILRCVQKNTDLTNTEPATDFLIRTKNLGNGRISYSAISSLRCFKTTKGMSAVQHFVSIGIIEIFIESCNTQNRGDGDLVTGYASGTGTLRQNYSKGTVISNDGSGIVHRSIITDSSVFNLSVNDLTSTSTVGKSVERVYQDNAVITEDIFKDRHLNTTVISQPLKSRLITGSASVTSTINNSSTTAHTSLGVPLIRNQILENGSFDINLGNCTLSNLGEGDGVLDQTKDDSVSNVLRFNYIATAPSGTVFQHKLEDNSNQDSLLQAGLIRGNVGYKLDNNGNSFTGNVSSTKMSSSKTSSTTSIELIGSIGSGNDITVTGSQIVNIITNETRPRSDTSRSRISNTSNIFVSGSSITSSSLTPAISSTGGNIKFAASSIINNGGGPAVFADRSSLSLSSSRVLHGDVVAAIAPLVQLRNAQCAIASSEISTPNRFIDADDNSVNTISSIISDIGEYIQSGGVIAYSGNASFINSNKINNAIVKKIENAFDPN</sequence>
<name>A0A6C0K301_9ZZZZ</name>
<proteinExistence type="predicted"/>
<dbReference type="AlphaFoldDB" id="A0A6C0K301"/>
<accession>A0A6C0K301</accession>
<reference evidence="1" key="1">
    <citation type="journal article" date="2020" name="Nature">
        <title>Giant virus diversity and host interactions through global metagenomics.</title>
        <authorList>
            <person name="Schulz F."/>
            <person name="Roux S."/>
            <person name="Paez-Espino D."/>
            <person name="Jungbluth S."/>
            <person name="Walsh D.A."/>
            <person name="Denef V.J."/>
            <person name="McMahon K.D."/>
            <person name="Konstantinidis K.T."/>
            <person name="Eloe-Fadrosh E.A."/>
            <person name="Kyrpides N.C."/>
            <person name="Woyke T."/>
        </authorList>
    </citation>
    <scope>NUCLEOTIDE SEQUENCE</scope>
    <source>
        <strain evidence="1">GVMAG-S-1101169-75</strain>
    </source>
</reference>
<protein>
    <submittedName>
        <fullName evidence="1">Uncharacterized protein</fullName>
    </submittedName>
</protein>
<evidence type="ECO:0000313" key="1">
    <source>
        <dbReference type="EMBL" id="QHU11521.1"/>
    </source>
</evidence>